<dbReference type="Pfam" id="PF03583">
    <property type="entry name" value="LIP"/>
    <property type="match status" value="1"/>
</dbReference>
<evidence type="ECO:0000256" key="1">
    <source>
        <dbReference type="SAM" id="Phobius"/>
    </source>
</evidence>
<feature type="transmembrane region" description="Helical" evidence="1">
    <location>
        <begin position="83"/>
        <end position="103"/>
    </location>
</feature>
<dbReference type="InterPro" id="IPR029058">
    <property type="entry name" value="AB_hydrolase_fold"/>
</dbReference>
<dbReference type="Proteomes" id="UP001329313">
    <property type="component" value="Chromosome"/>
</dbReference>
<feature type="transmembrane region" description="Helical" evidence="1">
    <location>
        <begin position="51"/>
        <end position="71"/>
    </location>
</feature>
<feature type="transmembrane region" description="Helical" evidence="1">
    <location>
        <begin position="202"/>
        <end position="225"/>
    </location>
</feature>
<reference evidence="2 3" key="1">
    <citation type="submission" date="2023-10" db="EMBL/GenBank/DDBJ databases">
        <title>Y20.</title>
        <authorList>
            <person name="Zhang G."/>
            <person name="Ding Y."/>
        </authorList>
    </citation>
    <scope>NUCLEOTIDE SEQUENCE [LARGE SCALE GENOMIC DNA]</scope>
    <source>
        <strain evidence="2 3">Y20</strain>
    </source>
</reference>
<name>A0AAU0MDX1_9MICO</name>
<dbReference type="GO" id="GO:0016042">
    <property type="term" value="P:lipid catabolic process"/>
    <property type="evidence" value="ECO:0007669"/>
    <property type="project" value="InterPro"/>
</dbReference>
<accession>A0AAU0MDX1</accession>
<keyword evidence="1" id="KW-0472">Membrane</keyword>
<dbReference type="InterPro" id="IPR005325">
    <property type="entry name" value="DUF308_memb"/>
</dbReference>
<proteinExistence type="predicted"/>
<keyword evidence="1" id="KW-1133">Transmembrane helix</keyword>
<dbReference type="SUPFAM" id="SSF53474">
    <property type="entry name" value="alpha/beta-Hydrolases"/>
    <property type="match status" value="1"/>
</dbReference>
<keyword evidence="3" id="KW-1185">Reference proteome</keyword>
<dbReference type="KEGG" id="mliy:RYJ27_08065"/>
<evidence type="ECO:0000313" key="3">
    <source>
        <dbReference type="Proteomes" id="UP001329313"/>
    </source>
</evidence>
<dbReference type="EMBL" id="CP137080">
    <property type="protein sequence ID" value="WOQ68675.1"/>
    <property type="molecule type" value="Genomic_DNA"/>
</dbReference>
<organism evidence="2 3">
    <name type="scientific">Microbacterium limosum</name>
    <dbReference type="NCBI Taxonomy" id="3079935"/>
    <lineage>
        <taxon>Bacteria</taxon>
        <taxon>Bacillati</taxon>
        <taxon>Actinomycetota</taxon>
        <taxon>Actinomycetes</taxon>
        <taxon>Micrococcales</taxon>
        <taxon>Microbacteriaceae</taxon>
        <taxon>Microbacterium</taxon>
    </lineage>
</organism>
<dbReference type="Pfam" id="PF03729">
    <property type="entry name" value="DUF308"/>
    <property type="match status" value="2"/>
</dbReference>
<dbReference type="AlphaFoldDB" id="A0AAU0MDX1"/>
<dbReference type="Gene3D" id="3.40.50.1820">
    <property type="entry name" value="alpha/beta hydrolase"/>
    <property type="match status" value="1"/>
</dbReference>
<evidence type="ECO:0000313" key="2">
    <source>
        <dbReference type="EMBL" id="WOQ68675.1"/>
    </source>
</evidence>
<feature type="transmembrane region" description="Helical" evidence="1">
    <location>
        <begin position="24"/>
        <end position="45"/>
    </location>
</feature>
<dbReference type="PANTHER" id="PTHR34853">
    <property type="match status" value="1"/>
</dbReference>
<feature type="transmembrane region" description="Helical" evidence="1">
    <location>
        <begin position="134"/>
        <end position="153"/>
    </location>
</feature>
<feature type="transmembrane region" description="Helical" evidence="1">
    <location>
        <begin position="109"/>
        <end position="127"/>
    </location>
</feature>
<dbReference type="InterPro" id="IPR005152">
    <property type="entry name" value="Lipase_secreted"/>
</dbReference>
<protein>
    <submittedName>
        <fullName evidence="2">Lipase family protein</fullName>
    </submittedName>
</protein>
<dbReference type="Gene3D" id="1.10.260.130">
    <property type="match status" value="1"/>
</dbReference>
<gene>
    <name evidence="2" type="ORF">RYJ27_08065</name>
</gene>
<keyword evidence="1" id="KW-0812">Transmembrane</keyword>
<dbReference type="RefSeq" id="WP_330169817.1">
    <property type="nucleotide sequence ID" value="NZ_CP137080.1"/>
</dbReference>
<dbReference type="PANTHER" id="PTHR34853:SF1">
    <property type="entry name" value="LIPASE 5"/>
    <property type="match status" value="1"/>
</dbReference>
<feature type="transmembrane region" description="Helical" evidence="1">
    <location>
        <begin position="159"/>
        <end position="181"/>
    </location>
</feature>
<dbReference type="GO" id="GO:0004806">
    <property type="term" value="F:triacylglycerol lipase activity"/>
    <property type="evidence" value="ECO:0007669"/>
    <property type="project" value="InterPro"/>
</dbReference>
<sequence length="606" mass="63941">MNPPRARVVPLPRRGALRRLVERAPAWVGVVVGTALVLLGIFIVMRPLTSLWVLAVYVGVSAIASGVIELVSPRDIPRAWNTIASSVWIVGGAVILVFLGGSLDLLPDVIAILLVVAGLAAAGGVFRGRVSERVLAAASGAAQVAFGVLALAWPDVTLLVVAVVFGVRTVIFGASLALRAARRVRGRSERIGQGPSSRRARIWGDVARFGLSLVLLATAAGSWGVSTWLQEGAPVVDAFYDAPDEPPSAPGTLLRDDAYTGRIPPGAEVRRILYSTTDSFGRRALASGMVIYPADRPPRALPVVIWNHGTTGVARGCAPSLMDSYATRWAIPSVNEAIERGWAVVASDYTGQGAEGVFPYLIGEGEARSSLDAVRAADQIEGLWLGDEVAVWGHSQGGHAALWTTQLAPEYAPEFDVVGTVALSPAADPLALAQQLGRSQDQAMLSVLISWVLVPYADTYPDVDVDDYVAPGGRALVREMTQRCPTEPGVIVSVLAALGVSADRPLYDGDLTTGALGERLAQNAATGPWDSPVLIAWGEQDEVIPAALYEQFVAERCAEGAALQIRRLGGEDHTGVMLPGSPLLQSMITWTQARFEGIPVTADDCG</sequence>